<dbReference type="GeneID" id="4055968"/>
<dbReference type="HOGENOM" id="CLU_2137105_0_0_1"/>
<dbReference type="EMBL" id="AY506529">
    <property type="protein sequence ID" value="AAR91144.1"/>
    <property type="molecule type" value="Genomic_DNA"/>
</dbReference>
<accession>Q6R9B3</accession>
<organism evidence="1 2">
    <name type="scientific">Zea mays</name>
    <name type="common">Maize</name>
    <dbReference type="NCBI Taxonomy" id="4577"/>
    <lineage>
        <taxon>Eukaryota</taxon>
        <taxon>Viridiplantae</taxon>
        <taxon>Streptophyta</taxon>
        <taxon>Embryophyta</taxon>
        <taxon>Tracheophyta</taxon>
        <taxon>Spermatophyta</taxon>
        <taxon>Magnoliopsida</taxon>
        <taxon>Liliopsida</taxon>
        <taxon>Poales</taxon>
        <taxon>Poaceae</taxon>
        <taxon>PACMAD clade</taxon>
        <taxon>Panicoideae</taxon>
        <taxon>Andropogonodae</taxon>
        <taxon>Andropogoneae</taxon>
        <taxon>Tripsacinae</taxon>
        <taxon>Zea</taxon>
    </lineage>
</organism>
<reference evidence="1 2" key="1">
    <citation type="journal article" date="2004" name="Plant Physiol.">
        <title>Sequence and comparative analysis of the maize NB mitochondrial genome.</title>
        <authorList>
            <person name="Clifton S.W."/>
            <person name="Minx P."/>
            <person name="Fauron C.M.-R."/>
            <person name="Gibson M."/>
            <person name="Allen J.O."/>
            <person name="Sun H."/>
            <person name="Thompson M."/>
            <person name="Barbazuk W.B."/>
            <person name="Kanuganti S."/>
            <person name="Tayloe C."/>
            <person name="Meyer L."/>
            <person name="Wilson R.K."/>
            <person name="Newton K.J."/>
        </authorList>
    </citation>
    <scope>NUCLEOTIDE SEQUENCE</scope>
    <source>
        <strain evidence="2">cv. B37N</strain>
    </source>
</reference>
<dbReference type="RefSeq" id="YP_588395.1">
    <property type="nucleotide sequence ID" value="NC_007982.1"/>
</dbReference>
<gene>
    <name evidence="1" type="primary">orf113-b</name>
</gene>
<dbReference type="PaxDb" id="4577-GRMZM2G121647_P01"/>
<dbReference type="AlphaFoldDB" id="Q6R9B3"/>
<sequence length="113" mass="12828">MSRCRWSISISFMADSFSRTWRQLSLDGRGTPVKSVINALPLLLLQFPLFLLKLQLIQTGQQFFLCSPNLSIHICTPPLKHFLICCKCTQKASPILLLTTVHAPLNKVFLFQP</sequence>
<dbReference type="InParanoid" id="Q6R9B3"/>
<protein>
    <submittedName>
        <fullName evidence="1">Uncharacterized protein orf113-b</fullName>
    </submittedName>
</protein>
<proteinExistence type="predicted"/>
<evidence type="ECO:0000313" key="1">
    <source>
        <dbReference type="EMBL" id="AAR91144.1"/>
    </source>
</evidence>
<name>Q6R9B3_MAIZE</name>
<dbReference type="Proteomes" id="UP000007305">
    <property type="component" value="Mitochondrion"/>
</dbReference>
<evidence type="ECO:0000313" key="2">
    <source>
        <dbReference type="Proteomes" id="UP000007305"/>
    </source>
</evidence>
<keyword evidence="2" id="KW-1185">Reference proteome</keyword>
<dbReference type="STRING" id="4577.Q6R9B3"/>
<geneLocation type="mitochondrion" evidence="1"/>
<keyword evidence="1" id="KW-0496">Mitochondrion</keyword>